<dbReference type="PANTHER" id="PTHR42673:SF21">
    <property type="entry name" value="GLUTATHIONE S-TRANSFERASE YFCF"/>
    <property type="match status" value="1"/>
</dbReference>
<dbReference type="InterPro" id="IPR040079">
    <property type="entry name" value="Glutathione_S-Trfase"/>
</dbReference>
<dbReference type="OrthoDB" id="509852at2"/>
<dbReference type="Pfam" id="PF13410">
    <property type="entry name" value="GST_C_2"/>
    <property type="match status" value="1"/>
</dbReference>
<dbReference type="NCBIfam" id="TIGR01262">
    <property type="entry name" value="maiA"/>
    <property type="match status" value="1"/>
</dbReference>
<dbReference type="CDD" id="cd03042">
    <property type="entry name" value="GST_N_Zeta"/>
    <property type="match status" value="1"/>
</dbReference>
<dbReference type="GO" id="GO:0006559">
    <property type="term" value="P:L-phenylalanine catabolic process"/>
    <property type="evidence" value="ECO:0007669"/>
    <property type="project" value="TreeGrafter"/>
</dbReference>
<feature type="domain" description="GST C-terminal" evidence="3">
    <location>
        <begin position="90"/>
        <end position="216"/>
    </location>
</feature>
<dbReference type="AlphaFoldDB" id="A0A2P5TMW7"/>
<dbReference type="SFLD" id="SFLDG00358">
    <property type="entry name" value="Main_(cytGST)"/>
    <property type="match status" value="1"/>
</dbReference>
<sequence length="222" mass="24937">MKLYDYVRSSAAYRVRIALNLKGLVYESVPISLLEGTQLGEDYRALNPTGLVPSLAIDDQGSGEGILGQSLAIIEYLDECYPEPALMPATPLKRARTRALALQIACDIHPLNNLRVLKYLTGELELSEEQKTTWYHHWLKQGLSPLEQQLGGDDSRYCCGDTPTLADICLVPQLYNARRFKLDLTPYARLVAIDQACNQLTEFRQAHPDQQPSHPGENLTRR</sequence>
<dbReference type="SUPFAM" id="SSF47616">
    <property type="entry name" value="GST C-terminal domain-like"/>
    <property type="match status" value="1"/>
</dbReference>
<accession>A0A2P5TMW7</accession>
<dbReference type="InterPro" id="IPR034333">
    <property type="entry name" value="GST_Zeta_N"/>
</dbReference>
<dbReference type="SUPFAM" id="SSF52833">
    <property type="entry name" value="Thioredoxin-like"/>
    <property type="match status" value="1"/>
</dbReference>
<keyword evidence="5" id="KW-1185">Reference proteome</keyword>
<dbReference type="Gene3D" id="3.40.30.10">
    <property type="entry name" value="Glutaredoxin"/>
    <property type="match status" value="1"/>
</dbReference>
<protein>
    <submittedName>
        <fullName evidence="4">Maleylacetoacetate isomerase</fullName>
    </submittedName>
</protein>
<dbReference type="SFLD" id="SFLDS00019">
    <property type="entry name" value="Glutathione_Transferase_(cytos"/>
    <property type="match status" value="1"/>
</dbReference>
<organism evidence="4 5">
    <name type="scientific">Oceanisphaera arctica</name>
    <dbReference type="NCBI Taxonomy" id="641510"/>
    <lineage>
        <taxon>Bacteria</taxon>
        <taxon>Pseudomonadati</taxon>
        <taxon>Pseudomonadota</taxon>
        <taxon>Gammaproteobacteria</taxon>
        <taxon>Aeromonadales</taxon>
        <taxon>Aeromonadaceae</taxon>
        <taxon>Oceanisphaera</taxon>
    </lineage>
</organism>
<feature type="domain" description="GST N-terminal" evidence="2">
    <location>
        <begin position="1"/>
        <end position="85"/>
    </location>
</feature>
<dbReference type="FunFam" id="1.20.1050.10:FF:000017">
    <property type="entry name" value="Maleylacetoacetate isomerase"/>
    <property type="match status" value="1"/>
</dbReference>
<dbReference type="Gene3D" id="1.20.1050.10">
    <property type="match status" value="1"/>
</dbReference>
<dbReference type="PANTHER" id="PTHR42673">
    <property type="entry name" value="MALEYLACETOACETATE ISOMERASE"/>
    <property type="match status" value="1"/>
</dbReference>
<keyword evidence="4" id="KW-0413">Isomerase</keyword>
<proteinExistence type="inferred from homology"/>
<dbReference type="RefSeq" id="WP_104486173.1">
    <property type="nucleotide sequence ID" value="NZ_BMYB01000002.1"/>
</dbReference>
<dbReference type="EMBL" id="MPZM01000012">
    <property type="protein sequence ID" value="PPL16777.1"/>
    <property type="molecule type" value="Genomic_DNA"/>
</dbReference>
<dbReference type="InterPro" id="IPR034330">
    <property type="entry name" value="GST_Zeta_C"/>
</dbReference>
<dbReference type="Proteomes" id="UP000242231">
    <property type="component" value="Unassembled WGS sequence"/>
</dbReference>
<evidence type="ECO:0000313" key="5">
    <source>
        <dbReference type="Proteomes" id="UP000242231"/>
    </source>
</evidence>
<evidence type="ECO:0000259" key="2">
    <source>
        <dbReference type="PROSITE" id="PS50404"/>
    </source>
</evidence>
<dbReference type="InterPro" id="IPR036249">
    <property type="entry name" value="Thioredoxin-like_sf"/>
</dbReference>
<dbReference type="PROSITE" id="PS50404">
    <property type="entry name" value="GST_NTER"/>
    <property type="match status" value="1"/>
</dbReference>
<dbReference type="GO" id="GO:0005737">
    <property type="term" value="C:cytoplasm"/>
    <property type="evidence" value="ECO:0007669"/>
    <property type="project" value="InterPro"/>
</dbReference>
<gene>
    <name evidence="4" type="ORF">UN63_07595</name>
</gene>
<dbReference type="GO" id="GO:0016034">
    <property type="term" value="F:maleylacetoacetate isomerase activity"/>
    <property type="evidence" value="ECO:0007669"/>
    <property type="project" value="TreeGrafter"/>
</dbReference>
<reference evidence="5" key="1">
    <citation type="submission" date="2016-11" db="EMBL/GenBank/DDBJ databases">
        <authorList>
            <person name="Sisinthy S."/>
            <person name="Ara S."/>
            <person name="Gundlapally S.R."/>
        </authorList>
    </citation>
    <scope>NUCLEOTIDE SEQUENCE [LARGE SCALE GENOMIC DNA]</scope>
    <source>
        <strain evidence="5">V1-41</strain>
    </source>
</reference>
<dbReference type="GO" id="GO:0004364">
    <property type="term" value="F:glutathione transferase activity"/>
    <property type="evidence" value="ECO:0007669"/>
    <property type="project" value="TreeGrafter"/>
</dbReference>
<dbReference type="InterPro" id="IPR004045">
    <property type="entry name" value="Glutathione_S-Trfase_N"/>
</dbReference>
<dbReference type="GO" id="GO:0006749">
    <property type="term" value="P:glutathione metabolic process"/>
    <property type="evidence" value="ECO:0007669"/>
    <property type="project" value="TreeGrafter"/>
</dbReference>
<comment type="caution">
    <text evidence="4">The sequence shown here is derived from an EMBL/GenBank/DDBJ whole genome shotgun (WGS) entry which is preliminary data.</text>
</comment>
<name>A0A2P5TMW7_9GAMM</name>
<dbReference type="InterPro" id="IPR036282">
    <property type="entry name" value="Glutathione-S-Trfase_C_sf"/>
</dbReference>
<comment type="similarity">
    <text evidence="1">Belongs to the GST superfamily. Zeta family.</text>
</comment>
<evidence type="ECO:0000259" key="3">
    <source>
        <dbReference type="PROSITE" id="PS50405"/>
    </source>
</evidence>
<evidence type="ECO:0000313" key="4">
    <source>
        <dbReference type="EMBL" id="PPL16777.1"/>
    </source>
</evidence>
<dbReference type="PROSITE" id="PS50405">
    <property type="entry name" value="GST_CTER"/>
    <property type="match status" value="1"/>
</dbReference>
<dbReference type="InterPro" id="IPR010987">
    <property type="entry name" value="Glutathione-S-Trfase_C-like"/>
</dbReference>
<dbReference type="InterPro" id="IPR005955">
    <property type="entry name" value="GST_Zeta"/>
</dbReference>
<dbReference type="CDD" id="cd03191">
    <property type="entry name" value="GST_C_Zeta"/>
    <property type="match status" value="1"/>
</dbReference>
<dbReference type="Pfam" id="PF13417">
    <property type="entry name" value="GST_N_3"/>
    <property type="match status" value="1"/>
</dbReference>
<evidence type="ECO:0000256" key="1">
    <source>
        <dbReference type="ARBA" id="ARBA00010007"/>
    </source>
</evidence>